<sequence>MSEEVVLELASQQVIKFLLGEQKFIEKWQSETRRNLEENQRRYQDDEGIDLRKPSTSTSSSSQSKTPHPYIISIQTAVIELTSTIQYFIETFEANEKYNHAHIRSKLGPTTKLRIGTACRRVGRVLKTFGKRFQGQPSIEIQSLLPVIHRFCRLFYTISSEILRFSENFRSKNRKLLKSIGKSIEESANEFNLKVLADVETVRESKLRIYRKKCQFQIEKHLKNEEKRKKPQAPPTFHHTPSPVDYGIQTRRQQRLATSIQQVLGRRRDEDSDDVITRFRRPHPPGGIATSIIQKRRGFLMDDNLMKARQRIARIAPKARDSPRSLNIDKNSSMTPEDPDDVIMKSAKKLTELVLDDMRKTIKY</sequence>
<dbReference type="OMA" id="KNEENCM"/>
<feature type="region of interest" description="Disordered" evidence="1">
    <location>
        <begin position="319"/>
        <end position="340"/>
    </location>
</feature>
<dbReference type="STRING" id="31234.E3LX28"/>
<keyword evidence="3" id="KW-1185">Reference proteome</keyword>
<dbReference type="eggNOG" id="ENOG502THDK">
    <property type="taxonomic scope" value="Eukaryota"/>
</dbReference>
<evidence type="ECO:0000313" key="2">
    <source>
        <dbReference type="EMBL" id="EFO83687.1"/>
    </source>
</evidence>
<organism evidence="3">
    <name type="scientific">Caenorhabditis remanei</name>
    <name type="common">Caenorhabditis vulgaris</name>
    <dbReference type="NCBI Taxonomy" id="31234"/>
    <lineage>
        <taxon>Eukaryota</taxon>
        <taxon>Metazoa</taxon>
        <taxon>Ecdysozoa</taxon>
        <taxon>Nematoda</taxon>
        <taxon>Chromadorea</taxon>
        <taxon>Rhabditida</taxon>
        <taxon>Rhabditina</taxon>
        <taxon>Rhabditomorpha</taxon>
        <taxon>Rhabditoidea</taxon>
        <taxon>Rhabditidae</taxon>
        <taxon>Peloderinae</taxon>
        <taxon>Caenorhabditis</taxon>
    </lineage>
</organism>
<dbReference type="EMBL" id="DS268417">
    <property type="protein sequence ID" value="EFO83687.1"/>
    <property type="molecule type" value="Genomic_DNA"/>
</dbReference>
<feature type="region of interest" description="Disordered" evidence="1">
    <location>
        <begin position="222"/>
        <end position="245"/>
    </location>
</feature>
<dbReference type="HOGENOM" id="CLU_761277_0_0_1"/>
<dbReference type="AlphaFoldDB" id="E3LX28"/>
<dbReference type="OrthoDB" id="5814373at2759"/>
<gene>
    <name evidence="2" type="ORF">CRE_02991</name>
</gene>
<dbReference type="FunCoup" id="E3LX28">
    <property type="interactions" value="42"/>
</dbReference>
<feature type="compositionally biased region" description="Polar residues" evidence="1">
    <location>
        <begin position="324"/>
        <end position="335"/>
    </location>
</feature>
<dbReference type="Proteomes" id="UP000008281">
    <property type="component" value="Unassembled WGS sequence"/>
</dbReference>
<reference evidence="2" key="1">
    <citation type="submission" date="2007-07" db="EMBL/GenBank/DDBJ databases">
        <title>PCAP assembly of the Caenorhabditis remanei genome.</title>
        <authorList>
            <consortium name="The Caenorhabditis remanei Sequencing Consortium"/>
            <person name="Wilson R.K."/>
        </authorList>
    </citation>
    <scope>NUCLEOTIDE SEQUENCE [LARGE SCALE GENOMIC DNA]</scope>
    <source>
        <strain evidence="2">PB4641</strain>
    </source>
</reference>
<feature type="compositionally biased region" description="Low complexity" evidence="1">
    <location>
        <begin position="55"/>
        <end position="66"/>
    </location>
</feature>
<protein>
    <submittedName>
        <fullName evidence="2">Uncharacterized protein</fullName>
    </submittedName>
</protein>
<evidence type="ECO:0000313" key="3">
    <source>
        <dbReference type="Proteomes" id="UP000008281"/>
    </source>
</evidence>
<dbReference type="InParanoid" id="E3LX28"/>
<accession>E3LX28</accession>
<feature type="compositionally biased region" description="Basic and acidic residues" evidence="1">
    <location>
        <begin position="35"/>
        <end position="53"/>
    </location>
</feature>
<name>E3LX28_CAERE</name>
<evidence type="ECO:0000256" key="1">
    <source>
        <dbReference type="SAM" id="MobiDB-lite"/>
    </source>
</evidence>
<feature type="region of interest" description="Disordered" evidence="1">
    <location>
        <begin position="35"/>
        <end position="67"/>
    </location>
</feature>
<proteinExistence type="predicted"/>